<dbReference type="Proteomes" id="UP001497527">
    <property type="component" value="Unassembled WGS sequence"/>
</dbReference>
<name>A0ABP1EUE0_9FLAO</name>
<organism evidence="1 2">
    <name type="scientific">Tenacibaculum polynesiense</name>
    <dbReference type="NCBI Taxonomy" id="3137857"/>
    <lineage>
        <taxon>Bacteria</taxon>
        <taxon>Pseudomonadati</taxon>
        <taxon>Bacteroidota</taxon>
        <taxon>Flavobacteriia</taxon>
        <taxon>Flavobacteriales</taxon>
        <taxon>Flavobacteriaceae</taxon>
        <taxon>Tenacibaculum</taxon>
    </lineage>
</organism>
<proteinExistence type="predicted"/>
<sequence length="294" mass="35243">MNNDGSFSNLPSIIFKNDSAYFSDMYSYTTKARYQNQQNKITFFFKKDTLMQKLRFNTKDSTLYIDNHKYNFWKNYYGKNDCTNYDLIGIKSNIIKDSISGFDSGFHLFKTDKDSVKLKINDKILSDKTNIKNFLFINHRSFERPPVAVIYIGKGILLKDLVECYIETWEVNWQNVVLITDYNFKENSYAFFFDYFQFSHKQLEQFKNTLLPPYPSYNESMEFYLKKYSPKIITINTKEDFHFLNTSIEKKNLLISINPNLDLKDYFILKQKIRFLKKENKRKIRTEFNLSLLN</sequence>
<evidence type="ECO:0000313" key="1">
    <source>
        <dbReference type="EMBL" id="CAL2101129.1"/>
    </source>
</evidence>
<protein>
    <submittedName>
        <fullName evidence="1">Uncharacterized protein</fullName>
    </submittedName>
</protein>
<evidence type="ECO:0000313" key="2">
    <source>
        <dbReference type="Proteomes" id="UP001497527"/>
    </source>
</evidence>
<accession>A0ABP1EUE0</accession>
<gene>
    <name evidence="1" type="ORF">T190423A01A_110019</name>
</gene>
<keyword evidence="2" id="KW-1185">Reference proteome</keyword>
<comment type="caution">
    <text evidence="1">The sequence shown here is derived from an EMBL/GenBank/DDBJ whole genome shotgun (WGS) entry which is preliminary data.</text>
</comment>
<dbReference type="EMBL" id="CAXJIO010000002">
    <property type="protein sequence ID" value="CAL2101129.1"/>
    <property type="molecule type" value="Genomic_DNA"/>
</dbReference>
<reference evidence="1 2" key="1">
    <citation type="submission" date="2024-05" db="EMBL/GenBank/DDBJ databases">
        <authorList>
            <person name="Duchaud E."/>
        </authorList>
    </citation>
    <scope>NUCLEOTIDE SEQUENCE [LARGE SCALE GENOMIC DNA]</scope>
    <source>
        <strain evidence="1">Ena-SAMPLE-TAB-13-05-2024-13:56:06:370-140308</strain>
    </source>
</reference>